<dbReference type="InterPro" id="IPR012349">
    <property type="entry name" value="Split_barrel_FMN-bd"/>
</dbReference>
<proteinExistence type="predicted"/>
<sequence length="254" mass="28707">MYIRPVHAELDVPTLHQFIRQNPLGLFTTSIPHNSNFTIQTTHIPFVLDTSPNLSDENDKGTLRGHIARANPQSKSIVDSLTASASEELSEEVLILFNSPVHSYVTPKFYVETKPKDGKVVPTWNYAAVQVYGKARIYYKNNEETSAFLQKQVEDLSQLNELEHMQKKGQSDGEKPWKVSDAPSRYVDLLKKAIIGLEIKIDRIEGRFKLSQESSDGDWEGVVNGYRSLETEEGDKMAELVESRGQGRSVRTKQ</sequence>
<dbReference type="OrthoDB" id="2101473at2759"/>
<keyword evidence="3" id="KW-1185">Reference proteome</keyword>
<evidence type="ECO:0000256" key="1">
    <source>
        <dbReference type="SAM" id="MobiDB-lite"/>
    </source>
</evidence>
<dbReference type="Proteomes" id="UP000092583">
    <property type="component" value="Unassembled WGS sequence"/>
</dbReference>
<name>A0A1B9J2N2_9TREE</name>
<dbReference type="PIRSF" id="PIRSF010372">
    <property type="entry name" value="PaiB"/>
    <property type="match status" value="1"/>
</dbReference>
<feature type="region of interest" description="Disordered" evidence="1">
    <location>
        <begin position="233"/>
        <end position="254"/>
    </location>
</feature>
<protein>
    <submittedName>
        <fullName evidence="2">Transcriptional regulator</fullName>
    </submittedName>
</protein>
<evidence type="ECO:0000313" key="2">
    <source>
        <dbReference type="EMBL" id="OCF62030.1"/>
    </source>
</evidence>
<dbReference type="EMBL" id="KI669459">
    <property type="protein sequence ID" value="OCF62030.1"/>
    <property type="molecule type" value="Genomic_DNA"/>
</dbReference>
<gene>
    <name evidence="2" type="ORF">L486_01696</name>
</gene>
<dbReference type="Gene3D" id="2.30.110.10">
    <property type="entry name" value="Electron Transport, Fmn-binding Protein, Chain A"/>
    <property type="match status" value="1"/>
</dbReference>
<reference evidence="2 3" key="1">
    <citation type="submission" date="2013-07" db="EMBL/GenBank/DDBJ databases">
        <title>The Genome Sequence of Kwoniella mangroviensis CBS10435.</title>
        <authorList>
            <consortium name="The Broad Institute Genome Sequencing Platform"/>
            <person name="Cuomo C."/>
            <person name="Litvintseva A."/>
            <person name="Chen Y."/>
            <person name="Heitman J."/>
            <person name="Sun S."/>
            <person name="Springer D."/>
            <person name="Dromer F."/>
            <person name="Young S.K."/>
            <person name="Zeng Q."/>
            <person name="Gargeya S."/>
            <person name="Fitzgerald M."/>
            <person name="Abouelleil A."/>
            <person name="Alvarado L."/>
            <person name="Berlin A.M."/>
            <person name="Chapman S.B."/>
            <person name="Dewar J."/>
            <person name="Goldberg J."/>
            <person name="Griggs A."/>
            <person name="Gujja S."/>
            <person name="Hansen M."/>
            <person name="Howarth C."/>
            <person name="Imamovic A."/>
            <person name="Larimer J."/>
            <person name="McCowan C."/>
            <person name="Murphy C."/>
            <person name="Pearson M."/>
            <person name="Priest M."/>
            <person name="Roberts A."/>
            <person name="Saif S."/>
            <person name="Shea T."/>
            <person name="Sykes S."/>
            <person name="Wortman J."/>
            <person name="Nusbaum C."/>
            <person name="Birren B."/>
        </authorList>
    </citation>
    <scope>NUCLEOTIDE SEQUENCE [LARGE SCALE GENOMIC DNA]</scope>
    <source>
        <strain evidence="2 3">CBS 10435</strain>
    </source>
</reference>
<reference evidence="3" key="2">
    <citation type="submission" date="2013-12" db="EMBL/GenBank/DDBJ databases">
        <title>Evolution of pathogenesis and genome organization in the Tremellales.</title>
        <authorList>
            <person name="Cuomo C."/>
            <person name="Litvintseva A."/>
            <person name="Heitman J."/>
            <person name="Chen Y."/>
            <person name="Sun S."/>
            <person name="Springer D."/>
            <person name="Dromer F."/>
            <person name="Young S."/>
            <person name="Zeng Q."/>
            <person name="Chapman S."/>
            <person name="Gujja S."/>
            <person name="Saif S."/>
            <person name="Birren B."/>
        </authorList>
    </citation>
    <scope>NUCLEOTIDE SEQUENCE [LARGE SCALE GENOMIC DNA]</scope>
    <source>
        <strain evidence="3">CBS 10435</strain>
    </source>
</reference>
<dbReference type="InterPro" id="IPR007396">
    <property type="entry name" value="TR_PAI2-type"/>
</dbReference>
<dbReference type="AlphaFoldDB" id="A0A1B9J2N2"/>
<evidence type="ECO:0000313" key="3">
    <source>
        <dbReference type="Proteomes" id="UP000092583"/>
    </source>
</evidence>
<dbReference type="PANTHER" id="PTHR35802">
    <property type="entry name" value="PROTEASE SYNTHASE AND SPORULATION PROTEIN PAI 2"/>
    <property type="match status" value="1"/>
</dbReference>
<dbReference type="Pfam" id="PF04299">
    <property type="entry name" value="FMN_bind_2"/>
    <property type="match status" value="1"/>
</dbReference>
<dbReference type="SUPFAM" id="SSF50475">
    <property type="entry name" value="FMN-binding split barrel"/>
    <property type="match status" value="1"/>
</dbReference>
<organism evidence="2 3">
    <name type="scientific">Kwoniella mangroviensis CBS 10435</name>
    <dbReference type="NCBI Taxonomy" id="1331196"/>
    <lineage>
        <taxon>Eukaryota</taxon>
        <taxon>Fungi</taxon>
        <taxon>Dikarya</taxon>
        <taxon>Basidiomycota</taxon>
        <taxon>Agaricomycotina</taxon>
        <taxon>Tremellomycetes</taxon>
        <taxon>Tremellales</taxon>
        <taxon>Cryptococcaceae</taxon>
        <taxon>Kwoniella</taxon>
    </lineage>
</organism>
<accession>A0A1B9J2N2</accession>
<dbReference type="PANTHER" id="PTHR35802:SF1">
    <property type="entry name" value="PROTEASE SYNTHASE AND SPORULATION PROTEIN PAI 2"/>
    <property type="match status" value="1"/>
</dbReference>